<gene>
    <name evidence="2" type="primary">LOC114339843</name>
</gene>
<name>A0A6P7GAZ2_DIAVI</name>
<evidence type="ECO:0000256" key="1">
    <source>
        <dbReference type="SAM" id="MobiDB-lite"/>
    </source>
</evidence>
<protein>
    <submittedName>
        <fullName evidence="2">Uncharacterized protein LOC114339843 isoform X1</fullName>
    </submittedName>
</protein>
<dbReference type="AlphaFoldDB" id="A0A6P7GAZ2"/>
<sequence length="180" mass="20710">MLKDIKTKMNKLYNFSFVGDFPMFDSSDPGKSIFALGCRIITFFVVLENNDLQSLSHEIYFSPDDHCRAGCGLKDNYKGNNDIQSLFDEIYFSSDEYFTTIGGMKIYCKGKIVADTLPMNVSDRKPEKIPKSSDSIFEESEVINLYYSNENPLKERKGKYSCKIGKENKHGKRRRNTRSN</sequence>
<dbReference type="InParanoid" id="A0A6P7GAZ2"/>
<organism evidence="2">
    <name type="scientific">Diabrotica virgifera virgifera</name>
    <name type="common">western corn rootworm</name>
    <dbReference type="NCBI Taxonomy" id="50390"/>
    <lineage>
        <taxon>Eukaryota</taxon>
        <taxon>Metazoa</taxon>
        <taxon>Ecdysozoa</taxon>
        <taxon>Arthropoda</taxon>
        <taxon>Hexapoda</taxon>
        <taxon>Insecta</taxon>
        <taxon>Pterygota</taxon>
        <taxon>Neoptera</taxon>
        <taxon>Endopterygota</taxon>
        <taxon>Coleoptera</taxon>
        <taxon>Polyphaga</taxon>
        <taxon>Cucujiformia</taxon>
        <taxon>Chrysomeloidea</taxon>
        <taxon>Chrysomelidae</taxon>
        <taxon>Galerucinae</taxon>
        <taxon>Diabroticina</taxon>
        <taxon>Diabroticites</taxon>
        <taxon>Diabrotica</taxon>
    </lineage>
</organism>
<proteinExistence type="predicted"/>
<feature type="compositionally biased region" description="Basic residues" evidence="1">
    <location>
        <begin position="169"/>
        <end position="180"/>
    </location>
</feature>
<accession>A0A6P7GAZ2</accession>
<evidence type="ECO:0000313" key="2">
    <source>
        <dbReference type="RefSeq" id="XP_028146329.1"/>
    </source>
</evidence>
<dbReference type="RefSeq" id="XP_028146329.1">
    <property type="nucleotide sequence ID" value="XM_028290528.1"/>
</dbReference>
<reference evidence="2" key="1">
    <citation type="submission" date="2025-08" db="UniProtKB">
        <authorList>
            <consortium name="RefSeq"/>
        </authorList>
    </citation>
    <scope>IDENTIFICATION</scope>
    <source>
        <tissue evidence="2">Whole insect</tissue>
    </source>
</reference>
<feature type="region of interest" description="Disordered" evidence="1">
    <location>
        <begin position="158"/>
        <end position="180"/>
    </location>
</feature>